<dbReference type="RefSeq" id="WP_168510405.1">
    <property type="nucleotide sequence ID" value="NZ_JAAXLS010000001.1"/>
</dbReference>
<dbReference type="PANTHER" id="PTHR43802:SF1">
    <property type="entry name" value="IP11341P-RELATED"/>
    <property type="match status" value="1"/>
</dbReference>
<dbReference type="Gene3D" id="3.90.226.10">
    <property type="entry name" value="2-enoyl-CoA Hydratase, Chain A, domain 1"/>
    <property type="match status" value="1"/>
</dbReference>
<proteinExistence type="inferred from homology"/>
<keyword evidence="3" id="KW-1185">Reference proteome</keyword>
<accession>A0ABX1IXH7</accession>
<gene>
    <name evidence="2" type="ORF">HFP15_01100</name>
</gene>
<dbReference type="CDD" id="cd06558">
    <property type="entry name" value="crotonase-like"/>
    <property type="match status" value="1"/>
</dbReference>
<protein>
    <submittedName>
        <fullName evidence="2">Enoyl-CoA hydratase/isomerase family protein</fullName>
    </submittedName>
</protein>
<evidence type="ECO:0000313" key="2">
    <source>
        <dbReference type="EMBL" id="NKQ51474.1"/>
    </source>
</evidence>
<dbReference type="InterPro" id="IPR029045">
    <property type="entry name" value="ClpP/crotonase-like_dom_sf"/>
</dbReference>
<comment type="caution">
    <text evidence="2">The sequence shown here is derived from an EMBL/GenBank/DDBJ whole genome shotgun (WGS) entry which is preliminary data.</text>
</comment>
<dbReference type="SUPFAM" id="SSF52096">
    <property type="entry name" value="ClpP/crotonase"/>
    <property type="match status" value="1"/>
</dbReference>
<reference evidence="2 3" key="1">
    <citation type="submission" date="2020-04" db="EMBL/GenBank/DDBJ databases">
        <title>Novel species.</title>
        <authorList>
            <person name="Teo W.F.A."/>
            <person name="Lipun K."/>
            <person name="Srisuk N."/>
            <person name="Duangmal K."/>
        </authorList>
    </citation>
    <scope>NUCLEOTIDE SEQUENCE [LARGE SCALE GENOMIC DNA]</scope>
    <source>
        <strain evidence="2 3">K13G38</strain>
    </source>
</reference>
<sequence length="316" mass="33636">MTDPLLDEAGRIGEPVEILEPGAEPVNRDRVLIGIGPREPELAAAVDVTLVAEGTAKGPEFVEVADPHGEAELLRAAAKECPQAALTLVEVLRAAPADVTAGLDLESFAYSTLLGGREFARWLARRGERPLPPPSPREPVLVDREDGTLRVTLNRPERRNAYGREVRDALVEALRLALLDDSVRRVVLDGAGPSFCAGGDLDEFGTTPDLATAHFVRTRAGAGGLLHRLADRAEVRLHGSCVGAGIELPAFASRILARPGTTFRLPEVSMGLIPGAGGTVSIPRRIGRWRTLYLALSGRPLDAGTALDWGLVDAVE</sequence>
<name>A0ABX1IXH7_9PSEU</name>
<dbReference type="Pfam" id="PF00378">
    <property type="entry name" value="ECH_1"/>
    <property type="match status" value="1"/>
</dbReference>
<dbReference type="Proteomes" id="UP000715441">
    <property type="component" value="Unassembled WGS sequence"/>
</dbReference>
<dbReference type="EMBL" id="JAAXLS010000001">
    <property type="protein sequence ID" value="NKQ51474.1"/>
    <property type="molecule type" value="Genomic_DNA"/>
</dbReference>
<dbReference type="InterPro" id="IPR001753">
    <property type="entry name" value="Enoyl-CoA_hydra/iso"/>
</dbReference>
<organism evidence="2 3">
    <name type="scientific">Amycolatopsis acididurans</name>
    <dbReference type="NCBI Taxonomy" id="2724524"/>
    <lineage>
        <taxon>Bacteria</taxon>
        <taxon>Bacillati</taxon>
        <taxon>Actinomycetota</taxon>
        <taxon>Actinomycetes</taxon>
        <taxon>Pseudonocardiales</taxon>
        <taxon>Pseudonocardiaceae</taxon>
        <taxon>Amycolatopsis</taxon>
    </lineage>
</organism>
<comment type="similarity">
    <text evidence="1">Belongs to the enoyl-CoA hydratase/isomerase family.</text>
</comment>
<evidence type="ECO:0000313" key="3">
    <source>
        <dbReference type="Proteomes" id="UP000715441"/>
    </source>
</evidence>
<evidence type="ECO:0000256" key="1">
    <source>
        <dbReference type="ARBA" id="ARBA00005254"/>
    </source>
</evidence>
<dbReference type="PANTHER" id="PTHR43802">
    <property type="entry name" value="ENOYL-COA HYDRATASE"/>
    <property type="match status" value="1"/>
</dbReference>